<dbReference type="SUPFAM" id="SSF54427">
    <property type="entry name" value="NTF2-like"/>
    <property type="match status" value="1"/>
</dbReference>
<dbReference type="EMBL" id="SJPV01000042">
    <property type="protein sequence ID" value="TWU24459.1"/>
    <property type="molecule type" value="Genomic_DNA"/>
</dbReference>
<feature type="chain" id="PRO_5022699561" description="DUF4440 domain-containing protein" evidence="1">
    <location>
        <begin position="21"/>
        <end position="158"/>
    </location>
</feature>
<sequence length="158" mass="18131" precursor="true">MRIAALALAASFLASPLAFGFELTEEQKGPWNALEEQVALDMKKDLKSEMRYLHPKACFWGDRSPAPQSLSAKNISYYEKWLEGQDEIIAHNMIPVSVVVVDDVAIINFYLHILTKDDTGEQDEMIIRGHNTWKKEQDRWLLLATYNTKVKTDEDDED</sequence>
<reference evidence="2 3" key="1">
    <citation type="submission" date="2019-02" db="EMBL/GenBank/DDBJ databases">
        <title>Deep-cultivation of Planctomycetes and their phenomic and genomic characterization uncovers novel biology.</title>
        <authorList>
            <person name="Wiegand S."/>
            <person name="Jogler M."/>
            <person name="Boedeker C."/>
            <person name="Pinto D."/>
            <person name="Vollmers J."/>
            <person name="Rivas-Marin E."/>
            <person name="Kohn T."/>
            <person name="Peeters S.H."/>
            <person name="Heuer A."/>
            <person name="Rast P."/>
            <person name="Oberbeckmann S."/>
            <person name="Bunk B."/>
            <person name="Jeske O."/>
            <person name="Meyerdierks A."/>
            <person name="Storesund J.E."/>
            <person name="Kallscheuer N."/>
            <person name="Luecker S."/>
            <person name="Lage O.M."/>
            <person name="Pohl T."/>
            <person name="Merkel B.J."/>
            <person name="Hornburger P."/>
            <person name="Mueller R.-W."/>
            <person name="Bruemmer F."/>
            <person name="Labrenz M."/>
            <person name="Spormann A.M."/>
            <person name="Op Den Camp H."/>
            <person name="Overmann J."/>
            <person name="Amann R."/>
            <person name="Jetten M.S.M."/>
            <person name="Mascher T."/>
            <person name="Medema M.H."/>
            <person name="Devos D.P."/>
            <person name="Kaster A.-K."/>
            <person name="Ovreas L."/>
            <person name="Rohde M."/>
            <person name="Galperin M.Y."/>
            <person name="Jogler C."/>
        </authorList>
    </citation>
    <scope>NUCLEOTIDE SEQUENCE [LARGE SCALE GENOMIC DNA]</scope>
    <source>
        <strain evidence="2 3">Poly41</strain>
    </source>
</reference>
<dbReference type="RefSeq" id="WP_146531708.1">
    <property type="nucleotide sequence ID" value="NZ_SJPV01000042.1"/>
</dbReference>
<comment type="caution">
    <text evidence="2">The sequence shown here is derived from an EMBL/GenBank/DDBJ whole genome shotgun (WGS) entry which is preliminary data.</text>
</comment>
<keyword evidence="3" id="KW-1185">Reference proteome</keyword>
<evidence type="ECO:0000256" key="1">
    <source>
        <dbReference type="SAM" id="SignalP"/>
    </source>
</evidence>
<evidence type="ECO:0008006" key="4">
    <source>
        <dbReference type="Google" id="ProtNLM"/>
    </source>
</evidence>
<accession>A0A5C6CNZ3</accession>
<proteinExistence type="predicted"/>
<evidence type="ECO:0000313" key="3">
    <source>
        <dbReference type="Proteomes" id="UP000319143"/>
    </source>
</evidence>
<keyword evidence="1" id="KW-0732">Signal</keyword>
<dbReference type="AlphaFoldDB" id="A0A5C6CNZ3"/>
<feature type="signal peptide" evidence="1">
    <location>
        <begin position="1"/>
        <end position="20"/>
    </location>
</feature>
<dbReference type="InterPro" id="IPR032710">
    <property type="entry name" value="NTF2-like_dom_sf"/>
</dbReference>
<dbReference type="Gene3D" id="3.10.450.50">
    <property type="match status" value="1"/>
</dbReference>
<organism evidence="2 3">
    <name type="scientific">Novipirellula artificiosorum</name>
    <dbReference type="NCBI Taxonomy" id="2528016"/>
    <lineage>
        <taxon>Bacteria</taxon>
        <taxon>Pseudomonadati</taxon>
        <taxon>Planctomycetota</taxon>
        <taxon>Planctomycetia</taxon>
        <taxon>Pirellulales</taxon>
        <taxon>Pirellulaceae</taxon>
        <taxon>Novipirellula</taxon>
    </lineage>
</organism>
<dbReference type="Proteomes" id="UP000319143">
    <property type="component" value="Unassembled WGS sequence"/>
</dbReference>
<protein>
    <recommendedName>
        <fullName evidence="4">DUF4440 domain-containing protein</fullName>
    </recommendedName>
</protein>
<evidence type="ECO:0000313" key="2">
    <source>
        <dbReference type="EMBL" id="TWU24459.1"/>
    </source>
</evidence>
<gene>
    <name evidence="2" type="ORF">Poly41_70890</name>
</gene>
<name>A0A5C6CNZ3_9BACT</name>